<dbReference type="Pfam" id="PF04234">
    <property type="entry name" value="CopC"/>
    <property type="match status" value="1"/>
</dbReference>
<evidence type="ECO:0000313" key="9">
    <source>
        <dbReference type="EMBL" id="ENN86841.1"/>
    </source>
</evidence>
<keyword evidence="10" id="KW-1185">Reference proteome</keyword>
<evidence type="ECO:0000256" key="1">
    <source>
        <dbReference type="ARBA" id="ARBA00004418"/>
    </source>
</evidence>
<dbReference type="GO" id="GO:0005886">
    <property type="term" value="C:plasma membrane"/>
    <property type="evidence" value="ECO:0007669"/>
    <property type="project" value="TreeGrafter"/>
</dbReference>
<gene>
    <name evidence="9" type="ORF">RHSP_31539</name>
</gene>
<dbReference type="PANTHER" id="PTHR34820:SF4">
    <property type="entry name" value="INNER MEMBRANE PROTEIN YEBZ"/>
    <property type="match status" value="1"/>
</dbReference>
<evidence type="ECO:0000256" key="3">
    <source>
        <dbReference type="ARBA" id="ARBA00022723"/>
    </source>
</evidence>
<keyword evidence="5" id="KW-0574">Periplasm</keyword>
<dbReference type="GO" id="GO:0042597">
    <property type="term" value="C:periplasmic space"/>
    <property type="evidence" value="ECO:0007669"/>
    <property type="project" value="UniProtKB-SubCell"/>
</dbReference>
<feature type="signal peptide" evidence="7">
    <location>
        <begin position="1"/>
        <end position="24"/>
    </location>
</feature>
<comment type="similarity">
    <text evidence="2">Belongs to the CopC family.</text>
</comment>
<dbReference type="NCBIfam" id="NF033814">
    <property type="entry name" value="copper_CopC"/>
    <property type="match status" value="1"/>
</dbReference>
<dbReference type="PANTHER" id="PTHR34820">
    <property type="entry name" value="INNER MEMBRANE PROTEIN YEBZ"/>
    <property type="match status" value="1"/>
</dbReference>
<evidence type="ECO:0000256" key="5">
    <source>
        <dbReference type="ARBA" id="ARBA00022764"/>
    </source>
</evidence>
<proteinExistence type="inferred from homology"/>
<dbReference type="InterPro" id="IPR014755">
    <property type="entry name" value="Cu-Rt/internalin_Ig-like"/>
</dbReference>
<feature type="chain" id="PRO_5004126002" description="CopC domain-containing protein" evidence="7">
    <location>
        <begin position="25"/>
        <end position="123"/>
    </location>
</feature>
<keyword evidence="3" id="KW-0479">Metal-binding</keyword>
<dbReference type="SUPFAM" id="SSF81296">
    <property type="entry name" value="E set domains"/>
    <property type="match status" value="1"/>
</dbReference>
<dbReference type="GO" id="GO:0005507">
    <property type="term" value="F:copper ion binding"/>
    <property type="evidence" value="ECO:0007669"/>
    <property type="project" value="InterPro"/>
</dbReference>
<dbReference type="InterPro" id="IPR032694">
    <property type="entry name" value="CopC/D"/>
</dbReference>
<dbReference type="STRING" id="363754.RHSP_31539"/>
<protein>
    <recommendedName>
        <fullName evidence="8">CopC domain-containing protein</fullName>
    </recommendedName>
</protein>
<evidence type="ECO:0000256" key="6">
    <source>
        <dbReference type="ARBA" id="ARBA00023008"/>
    </source>
</evidence>
<evidence type="ECO:0000256" key="2">
    <source>
        <dbReference type="ARBA" id="ARBA00010509"/>
    </source>
</evidence>
<accession>N6V1D4</accession>
<dbReference type="EMBL" id="AQHN01000062">
    <property type="protein sequence ID" value="ENN86841.1"/>
    <property type="molecule type" value="Genomic_DNA"/>
</dbReference>
<dbReference type="GO" id="GO:0006825">
    <property type="term" value="P:copper ion transport"/>
    <property type="evidence" value="ECO:0007669"/>
    <property type="project" value="InterPro"/>
</dbReference>
<dbReference type="InterPro" id="IPR047685">
    <property type="entry name" value="CopC-like"/>
</dbReference>
<comment type="caution">
    <text evidence="9">The sequence shown here is derived from an EMBL/GenBank/DDBJ whole genome shotgun (WGS) entry which is preliminary data.</text>
</comment>
<evidence type="ECO:0000259" key="8">
    <source>
        <dbReference type="Pfam" id="PF04234"/>
    </source>
</evidence>
<organism evidence="9 10">
    <name type="scientific">Rhizobium freirei PRF 81</name>
    <dbReference type="NCBI Taxonomy" id="363754"/>
    <lineage>
        <taxon>Bacteria</taxon>
        <taxon>Pseudomonadati</taxon>
        <taxon>Pseudomonadota</taxon>
        <taxon>Alphaproteobacteria</taxon>
        <taxon>Hyphomicrobiales</taxon>
        <taxon>Rhizobiaceae</taxon>
        <taxon>Rhizobium/Agrobacterium group</taxon>
        <taxon>Rhizobium</taxon>
    </lineage>
</organism>
<dbReference type="AlphaFoldDB" id="N6V1D4"/>
<dbReference type="Proteomes" id="UP000012429">
    <property type="component" value="Unassembled WGS sequence"/>
</dbReference>
<comment type="subcellular location">
    <subcellularLocation>
        <location evidence="1">Periplasm</location>
    </subcellularLocation>
</comment>
<dbReference type="GO" id="GO:0046688">
    <property type="term" value="P:response to copper ion"/>
    <property type="evidence" value="ECO:0007669"/>
    <property type="project" value="InterPro"/>
</dbReference>
<keyword evidence="6" id="KW-0186">Copper</keyword>
<feature type="domain" description="CopC" evidence="8">
    <location>
        <begin position="25"/>
        <end position="121"/>
    </location>
</feature>
<evidence type="ECO:0000313" key="10">
    <source>
        <dbReference type="Proteomes" id="UP000012429"/>
    </source>
</evidence>
<dbReference type="RefSeq" id="WP_004119555.1">
    <property type="nucleotide sequence ID" value="NZ_AQHN01000062.1"/>
</dbReference>
<keyword evidence="4 7" id="KW-0732">Signal</keyword>
<sequence>MLSRSRTTAVTLVAILGMSSSAWAHAHLEIAEPGKDSAIPSSPTAITLNFSEGLEPSFSSISLTDESGVAVPLGPATVSDDTDTRLTAAPATPLKPGKYHVTWRALSKDGHRTAGSFDFSVMP</sequence>
<dbReference type="InterPro" id="IPR014756">
    <property type="entry name" value="Ig_E-set"/>
</dbReference>
<evidence type="ECO:0000256" key="4">
    <source>
        <dbReference type="ARBA" id="ARBA00022729"/>
    </source>
</evidence>
<name>N6V1D4_9HYPH</name>
<dbReference type="InterPro" id="IPR007348">
    <property type="entry name" value="CopC_dom"/>
</dbReference>
<reference evidence="9 10" key="1">
    <citation type="journal article" date="2012" name="BMC Genomics">
        <title>Genomic basis of broad host range and environmental adaptability of Rhizobium tropici CIAT 899 and Rhizobium sp. PRF 81 which are used in inoculants for common bean (Phaseolus vulgaris L.).</title>
        <authorList>
            <person name="Ormeno-Orrillo E."/>
            <person name="Menna P."/>
            <person name="Almeida L.G."/>
            <person name="Ollero F.J."/>
            <person name="Nicolas M.F."/>
            <person name="Pains Rodrigues E."/>
            <person name="Shigueyoshi Nakatani A."/>
            <person name="Silva Batista J.S."/>
            <person name="Oliveira Chueire L.M."/>
            <person name="Souza R.C."/>
            <person name="Ribeiro Vasconcelos A.T."/>
            <person name="Megias M."/>
            <person name="Hungria M."/>
            <person name="Martinez-Romero E."/>
        </authorList>
    </citation>
    <scope>NUCLEOTIDE SEQUENCE [LARGE SCALE GENOMIC DNA]</scope>
    <source>
        <strain evidence="9 10">PRF 81</strain>
    </source>
</reference>
<dbReference type="PATRIC" id="fig|363754.4.peg.3509"/>
<dbReference type="Gene3D" id="2.60.40.1220">
    <property type="match status" value="1"/>
</dbReference>
<dbReference type="OrthoDB" id="9796814at2"/>
<evidence type="ECO:0000256" key="7">
    <source>
        <dbReference type="SAM" id="SignalP"/>
    </source>
</evidence>